<dbReference type="Proteomes" id="UP001060085">
    <property type="component" value="Linkage Group LG04"/>
</dbReference>
<organism evidence="1 2">
    <name type="scientific">Catharanthus roseus</name>
    <name type="common">Madagascar periwinkle</name>
    <name type="synonym">Vinca rosea</name>
    <dbReference type="NCBI Taxonomy" id="4058"/>
    <lineage>
        <taxon>Eukaryota</taxon>
        <taxon>Viridiplantae</taxon>
        <taxon>Streptophyta</taxon>
        <taxon>Embryophyta</taxon>
        <taxon>Tracheophyta</taxon>
        <taxon>Spermatophyta</taxon>
        <taxon>Magnoliopsida</taxon>
        <taxon>eudicotyledons</taxon>
        <taxon>Gunneridae</taxon>
        <taxon>Pentapetalae</taxon>
        <taxon>asterids</taxon>
        <taxon>lamiids</taxon>
        <taxon>Gentianales</taxon>
        <taxon>Apocynaceae</taxon>
        <taxon>Rauvolfioideae</taxon>
        <taxon>Vinceae</taxon>
        <taxon>Catharanthinae</taxon>
        <taxon>Catharanthus</taxon>
    </lineage>
</organism>
<proteinExistence type="predicted"/>
<sequence length="109" mass="12565">MLSLLEKHNKVKYFLFHKDHGHDTEQCKELKKAIENAFKKTELKEFIENASTERVPSSDFAKKSSMSSKMLDFPASRKRGQPSLNQLQDKVSACDLSMEKSDFPLRISE</sequence>
<name>A0ACC0B6J3_CATRO</name>
<comment type="caution">
    <text evidence="1">The sequence shown here is derived from an EMBL/GenBank/DDBJ whole genome shotgun (WGS) entry which is preliminary data.</text>
</comment>
<evidence type="ECO:0000313" key="2">
    <source>
        <dbReference type="Proteomes" id="UP001060085"/>
    </source>
</evidence>
<keyword evidence="2" id="KW-1185">Reference proteome</keyword>
<evidence type="ECO:0000313" key="1">
    <source>
        <dbReference type="EMBL" id="KAI5668260.1"/>
    </source>
</evidence>
<gene>
    <name evidence="1" type="ORF">M9H77_18113</name>
</gene>
<accession>A0ACC0B6J3</accession>
<dbReference type="EMBL" id="CM044704">
    <property type="protein sequence ID" value="KAI5668260.1"/>
    <property type="molecule type" value="Genomic_DNA"/>
</dbReference>
<protein>
    <submittedName>
        <fullName evidence="1">Uncharacterized protein</fullName>
    </submittedName>
</protein>
<reference evidence="2" key="1">
    <citation type="journal article" date="2023" name="Nat. Plants">
        <title>Single-cell RNA sequencing provides a high-resolution roadmap for understanding the multicellular compartmentation of specialized metabolism.</title>
        <authorList>
            <person name="Sun S."/>
            <person name="Shen X."/>
            <person name="Li Y."/>
            <person name="Li Y."/>
            <person name="Wang S."/>
            <person name="Li R."/>
            <person name="Zhang H."/>
            <person name="Shen G."/>
            <person name="Guo B."/>
            <person name="Wei J."/>
            <person name="Xu J."/>
            <person name="St-Pierre B."/>
            <person name="Chen S."/>
            <person name="Sun C."/>
        </authorList>
    </citation>
    <scope>NUCLEOTIDE SEQUENCE [LARGE SCALE GENOMIC DNA]</scope>
</reference>